<feature type="binding site" evidence="15">
    <location>
        <position position="186"/>
    </location>
    <ligand>
        <name>substrate</name>
    </ligand>
</feature>
<keyword evidence="19" id="KW-1185">Reference proteome</keyword>
<evidence type="ECO:0000256" key="7">
    <source>
        <dbReference type="ARBA" id="ARBA00022723"/>
    </source>
</evidence>
<gene>
    <name evidence="18" type="primary">ribD</name>
    <name evidence="18" type="ORF">DQ356_08745</name>
</gene>
<comment type="caution">
    <text evidence="18">The sequence shown here is derived from an EMBL/GenBank/DDBJ whole genome shotgun (WGS) entry which is preliminary data.</text>
</comment>
<evidence type="ECO:0000256" key="11">
    <source>
        <dbReference type="ARBA" id="ARBA00023002"/>
    </source>
</evidence>
<evidence type="ECO:0000256" key="2">
    <source>
        <dbReference type="ARBA" id="ARBA00004882"/>
    </source>
</evidence>
<evidence type="ECO:0000256" key="5">
    <source>
        <dbReference type="ARBA" id="ARBA00007417"/>
    </source>
</evidence>
<feature type="binding site" evidence="15">
    <location>
        <position position="202"/>
    </location>
    <ligand>
        <name>NADP(+)</name>
        <dbReference type="ChEBI" id="CHEBI:58349"/>
    </ligand>
</feature>
<keyword evidence="7 13" id="KW-0479">Metal-binding</keyword>
<evidence type="ECO:0000256" key="9">
    <source>
        <dbReference type="ARBA" id="ARBA00022833"/>
    </source>
</evidence>
<feature type="binding site" evidence="15">
    <location>
        <position position="206"/>
    </location>
    <ligand>
        <name>substrate</name>
    </ligand>
</feature>
<keyword evidence="8 13" id="KW-0378">Hydrolase</keyword>
<feature type="binding site" evidence="15">
    <location>
        <position position="209"/>
    </location>
    <ligand>
        <name>substrate</name>
    </ligand>
</feature>
<evidence type="ECO:0000259" key="17">
    <source>
        <dbReference type="PROSITE" id="PS51747"/>
    </source>
</evidence>
<dbReference type="GO" id="GO:0008835">
    <property type="term" value="F:diaminohydroxyphosphoribosylaminopyrimidine deaminase activity"/>
    <property type="evidence" value="ECO:0007669"/>
    <property type="project" value="UniProtKB-EC"/>
</dbReference>
<dbReference type="CDD" id="cd01284">
    <property type="entry name" value="Riboflavin_deaminase-reductase"/>
    <property type="match status" value="1"/>
</dbReference>
<dbReference type="Gene3D" id="3.40.430.10">
    <property type="entry name" value="Dihydrofolate Reductase, subunit A"/>
    <property type="match status" value="1"/>
</dbReference>
<dbReference type="Proteomes" id="UP000252172">
    <property type="component" value="Unassembled WGS sequence"/>
</dbReference>
<dbReference type="EMBL" id="QPIE01000006">
    <property type="protein sequence ID" value="RCU42575.1"/>
    <property type="molecule type" value="Genomic_DNA"/>
</dbReference>
<dbReference type="SUPFAM" id="SSF53597">
    <property type="entry name" value="Dihydrofolate reductase-like"/>
    <property type="match status" value="1"/>
</dbReference>
<dbReference type="InterPro" id="IPR016193">
    <property type="entry name" value="Cytidine_deaminase-like"/>
</dbReference>
<feature type="binding site" evidence="16">
    <location>
        <position position="78"/>
    </location>
    <ligand>
        <name>Zn(2+)</name>
        <dbReference type="ChEBI" id="CHEBI:29105"/>
        <note>catalytic</note>
    </ligand>
</feature>
<evidence type="ECO:0000256" key="14">
    <source>
        <dbReference type="PIRSR" id="PIRSR006769-1"/>
    </source>
</evidence>
<dbReference type="SUPFAM" id="SSF53927">
    <property type="entry name" value="Cytidine deaminase-like"/>
    <property type="match status" value="1"/>
</dbReference>
<comment type="similarity">
    <text evidence="4 13">In the N-terminal section; belongs to the cytidine and deoxycytidylate deaminase family.</text>
</comment>
<dbReference type="GO" id="GO:0008703">
    <property type="term" value="F:5-amino-6-(5-phosphoribosylamino)uracil reductase activity"/>
    <property type="evidence" value="ECO:0007669"/>
    <property type="project" value="UniProtKB-EC"/>
</dbReference>
<evidence type="ECO:0000313" key="18">
    <source>
        <dbReference type="EMBL" id="RCU42575.1"/>
    </source>
</evidence>
<organism evidence="18 19">
    <name type="scientific">Chryseobacterium lacus</name>
    <dbReference type="NCBI Taxonomy" id="2058346"/>
    <lineage>
        <taxon>Bacteria</taxon>
        <taxon>Pseudomonadati</taxon>
        <taxon>Bacteroidota</taxon>
        <taxon>Flavobacteriia</taxon>
        <taxon>Flavobacteriales</taxon>
        <taxon>Weeksellaceae</taxon>
        <taxon>Chryseobacterium group</taxon>
        <taxon>Chryseobacterium</taxon>
    </lineage>
</organism>
<dbReference type="NCBIfam" id="TIGR00326">
    <property type="entry name" value="eubact_ribD"/>
    <property type="match status" value="1"/>
</dbReference>
<evidence type="ECO:0000256" key="8">
    <source>
        <dbReference type="ARBA" id="ARBA00022801"/>
    </source>
</evidence>
<dbReference type="EC" id="1.1.1.193" evidence="13"/>
<evidence type="ECO:0000256" key="1">
    <source>
        <dbReference type="ARBA" id="ARBA00002151"/>
    </source>
</evidence>
<dbReference type="InterPro" id="IPR050765">
    <property type="entry name" value="Riboflavin_Biosynth_HTPR"/>
</dbReference>
<dbReference type="Pfam" id="PF00383">
    <property type="entry name" value="dCMP_cyt_deam_1"/>
    <property type="match status" value="1"/>
</dbReference>
<dbReference type="FunFam" id="3.40.140.10:FF:000025">
    <property type="entry name" value="Riboflavin biosynthesis protein RibD"/>
    <property type="match status" value="1"/>
</dbReference>
<comment type="pathway">
    <text evidence="3 13">Cofactor biosynthesis; riboflavin biosynthesis; 5-amino-6-(D-ribitylamino)uracil from GTP: step 3/4.</text>
</comment>
<dbReference type="PIRSF" id="PIRSF006769">
    <property type="entry name" value="RibD"/>
    <property type="match status" value="1"/>
</dbReference>
<reference evidence="18 19" key="1">
    <citation type="submission" date="2018-07" db="EMBL/GenBank/DDBJ databases">
        <title>Chryseobacterium lacus sp. nov., isolated from lake water.</title>
        <authorList>
            <person name="Li C.-M."/>
        </authorList>
    </citation>
    <scope>NUCLEOTIDE SEQUENCE [LARGE SCALE GENOMIC DNA]</scope>
    <source>
        <strain evidence="18 19">YLOS41</strain>
    </source>
</reference>
<keyword evidence="9 13" id="KW-0862">Zinc</keyword>
<evidence type="ECO:0000256" key="10">
    <source>
        <dbReference type="ARBA" id="ARBA00022857"/>
    </source>
</evidence>
<dbReference type="PANTHER" id="PTHR38011:SF7">
    <property type="entry name" value="2,5-DIAMINO-6-RIBOSYLAMINO-4(3H)-PYRIMIDINONE 5'-PHOSPHATE REDUCTASE"/>
    <property type="match status" value="1"/>
</dbReference>
<feature type="domain" description="CMP/dCMP-type deaminase" evidence="17">
    <location>
        <begin position="2"/>
        <end position="126"/>
    </location>
</feature>
<feature type="binding site" evidence="15">
    <location>
        <position position="198"/>
    </location>
    <ligand>
        <name>NADP(+)</name>
        <dbReference type="ChEBI" id="CHEBI:58349"/>
    </ligand>
</feature>
<dbReference type="InterPro" id="IPR002734">
    <property type="entry name" value="RibDG_C"/>
</dbReference>
<evidence type="ECO:0000256" key="12">
    <source>
        <dbReference type="ARBA" id="ARBA00023268"/>
    </source>
</evidence>
<dbReference type="InterPro" id="IPR002125">
    <property type="entry name" value="CMP_dCMP_dom"/>
</dbReference>
<dbReference type="PANTHER" id="PTHR38011">
    <property type="entry name" value="DIHYDROFOLATE REDUCTASE FAMILY PROTEIN (AFU_ORTHOLOGUE AFUA_8G06820)"/>
    <property type="match status" value="1"/>
</dbReference>
<dbReference type="UniPathway" id="UPA00275">
    <property type="reaction ID" value="UER00401"/>
</dbReference>
<comment type="function">
    <text evidence="1 13">Converts 2,5-diamino-6-(ribosylamino)-4(3h)-pyrimidinone 5'-phosphate into 5-amino-6-(ribosylamino)-2,4(1h,3h)-pyrimidinedione 5'-phosphate.</text>
</comment>
<dbReference type="Pfam" id="PF01872">
    <property type="entry name" value="RibD_C"/>
    <property type="match status" value="1"/>
</dbReference>
<keyword evidence="6 13" id="KW-0686">Riboflavin biosynthesis</keyword>
<dbReference type="GO" id="GO:0009231">
    <property type="term" value="P:riboflavin biosynthetic process"/>
    <property type="evidence" value="ECO:0007669"/>
    <property type="project" value="UniProtKB-UniPathway"/>
</dbReference>
<dbReference type="PROSITE" id="PS00903">
    <property type="entry name" value="CYT_DCMP_DEAMINASES_1"/>
    <property type="match status" value="1"/>
</dbReference>
<keyword evidence="11 13" id="KW-0560">Oxidoreductase</keyword>
<feature type="binding site" evidence="16">
    <location>
        <position position="51"/>
    </location>
    <ligand>
        <name>Zn(2+)</name>
        <dbReference type="ChEBI" id="CHEBI:29105"/>
        <note>catalytic</note>
    </ligand>
</feature>
<dbReference type="InterPro" id="IPR004794">
    <property type="entry name" value="Eubact_RibD"/>
</dbReference>
<dbReference type="GO" id="GO:0008270">
    <property type="term" value="F:zinc ion binding"/>
    <property type="evidence" value="ECO:0007669"/>
    <property type="project" value="InterPro"/>
</dbReference>
<accession>A0A368MZ18</accession>
<protein>
    <recommendedName>
        <fullName evidence="13">Riboflavin biosynthesis protein RibD</fullName>
    </recommendedName>
    <domain>
        <recommendedName>
            <fullName evidence="13">Diaminohydroxyphosphoribosylaminopyrimidine deaminase</fullName>
            <shortName evidence="13">DRAP deaminase</shortName>
            <ecNumber evidence="13">3.5.4.26</ecNumber>
        </recommendedName>
        <alternativeName>
            <fullName evidence="13">Riboflavin-specific deaminase</fullName>
        </alternativeName>
    </domain>
    <domain>
        <recommendedName>
            <fullName evidence="13">5-amino-6-(5-phosphoribosylamino)uracil reductase</fullName>
            <ecNumber evidence="13">1.1.1.193</ecNumber>
        </recommendedName>
        <alternativeName>
            <fullName evidence="13">HTP reductase</fullName>
        </alternativeName>
    </domain>
</protein>
<feature type="binding site" evidence="15">
    <location>
        <position position="283"/>
    </location>
    <ligand>
        <name>substrate</name>
    </ligand>
</feature>
<dbReference type="InterPro" id="IPR016192">
    <property type="entry name" value="APOBEC/CMP_deaminase_Zn-bd"/>
</dbReference>
<comment type="catalytic activity">
    <reaction evidence="13">
        <text>2,5-diamino-6-hydroxy-4-(5-phosphoribosylamino)-pyrimidine + H2O + H(+) = 5-amino-6-(5-phospho-D-ribosylamino)uracil + NH4(+)</text>
        <dbReference type="Rhea" id="RHEA:21868"/>
        <dbReference type="ChEBI" id="CHEBI:15377"/>
        <dbReference type="ChEBI" id="CHEBI:15378"/>
        <dbReference type="ChEBI" id="CHEBI:28938"/>
        <dbReference type="ChEBI" id="CHEBI:58453"/>
        <dbReference type="ChEBI" id="CHEBI:58614"/>
        <dbReference type="EC" id="3.5.4.26"/>
    </reaction>
</comment>
<comment type="catalytic activity">
    <reaction evidence="13">
        <text>5-amino-6-(5-phospho-D-ribitylamino)uracil + NADP(+) = 5-amino-6-(5-phospho-D-ribosylamino)uracil + NADPH + H(+)</text>
        <dbReference type="Rhea" id="RHEA:17845"/>
        <dbReference type="ChEBI" id="CHEBI:15378"/>
        <dbReference type="ChEBI" id="CHEBI:57783"/>
        <dbReference type="ChEBI" id="CHEBI:58349"/>
        <dbReference type="ChEBI" id="CHEBI:58421"/>
        <dbReference type="ChEBI" id="CHEBI:58453"/>
        <dbReference type="EC" id="1.1.1.193"/>
    </reaction>
</comment>
<keyword evidence="10 13" id="KW-0521">NADP</keyword>
<keyword evidence="12" id="KW-0511">Multifunctional enzyme</keyword>
<evidence type="ECO:0000256" key="13">
    <source>
        <dbReference type="PIRNR" id="PIRNR006769"/>
    </source>
</evidence>
<dbReference type="OrthoDB" id="9800865at2"/>
<proteinExistence type="inferred from homology"/>
<sequence>MNHDEIYLHRCIELAEKAAGNTFPNPLVGCVIVHNGVIIGEGYHQRAGSPHAEIHAIASVKNPELLRESTLYVSLEPCSHYGKTPPCAAKLVEIGFKRVVIGSTDCNEKVCGQGIKLLKQAGIDVTTGVLEKECRELNKRFFTYHEKKRPYILLKWAQSADGFMDKNFQPAAISAQITHQYMHQMRAEEHAILVGTNTALNDNPSLTVRQVSGKNPIRILIDFDLKVPSDFNIFNAEAKTFIFNSVKEMQEGHLTFIKTERQHFLKHLMATLFEEQIQSVMVEGGRNTLQQFIDSSLWDEAVVIHNEHLHFKKGTVAPVLPVAPDGKSVISENTIYHYKNH</sequence>
<dbReference type="EC" id="3.5.4.26" evidence="13"/>
<feature type="binding site" evidence="15">
    <location>
        <position position="157"/>
    </location>
    <ligand>
        <name>NADP(+)</name>
        <dbReference type="ChEBI" id="CHEBI:58349"/>
    </ligand>
</feature>
<comment type="similarity">
    <text evidence="5 13">In the C-terminal section; belongs to the HTP reductase family.</text>
</comment>
<dbReference type="AlphaFoldDB" id="A0A368MZ18"/>
<evidence type="ECO:0000256" key="16">
    <source>
        <dbReference type="PIRSR" id="PIRSR006769-3"/>
    </source>
</evidence>
<evidence type="ECO:0000256" key="15">
    <source>
        <dbReference type="PIRSR" id="PIRSR006769-2"/>
    </source>
</evidence>
<comment type="cofactor">
    <cofactor evidence="13 16">
        <name>Zn(2+)</name>
        <dbReference type="ChEBI" id="CHEBI:29105"/>
    </cofactor>
    <text evidence="13 16">Binds 1 zinc ion.</text>
</comment>
<dbReference type="RefSeq" id="WP_114304267.1">
    <property type="nucleotide sequence ID" value="NZ_QPIE01000006.1"/>
</dbReference>
<feature type="binding site" evidence="16">
    <location>
        <position position="87"/>
    </location>
    <ligand>
        <name>Zn(2+)</name>
        <dbReference type="ChEBI" id="CHEBI:29105"/>
        <note>catalytic</note>
    </ligand>
</feature>
<feature type="active site" description="Proton donor" evidence="14">
    <location>
        <position position="53"/>
    </location>
</feature>
<evidence type="ECO:0000256" key="4">
    <source>
        <dbReference type="ARBA" id="ARBA00005259"/>
    </source>
</evidence>
<comment type="pathway">
    <text evidence="2 13">Cofactor biosynthesis; riboflavin biosynthesis; 5-amino-6-(D-ribitylamino)uracil from GTP: step 2/4.</text>
</comment>
<dbReference type="Gene3D" id="3.40.140.10">
    <property type="entry name" value="Cytidine Deaminase, domain 2"/>
    <property type="match status" value="1"/>
</dbReference>
<evidence type="ECO:0000256" key="3">
    <source>
        <dbReference type="ARBA" id="ARBA00004910"/>
    </source>
</evidence>
<dbReference type="InterPro" id="IPR024072">
    <property type="entry name" value="DHFR-like_dom_sf"/>
</dbReference>
<dbReference type="PROSITE" id="PS51747">
    <property type="entry name" value="CYT_DCMP_DEAMINASES_2"/>
    <property type="match status" value="1"/>
</dbReference>
<evidence type="ECO:0000313" key="19">
    <source>
        <dbReference type="Proteomes" id="UP000252172"/>
    </source>
</evidence>
<evidence type="ECO:0000256" key="6">
    <source>
        <dbReference type="ARBA" id="ARBA00022619"/>
    </source>
</evidence>
<name>A0A368MZ18_9FLAO</name>